<name>A0ABW9SWI2_9BACL</name>
<feature type="domain" description="GerMN" evidence="2">
    <location>
        <begin position="199"/>
        <end position="284"/>
    </location>
</feature>
<evidence type="ECO:0000259" key="2">
    <source>
        <dbReference type="SMART" id="SM00909"/>
    </source>
</evidence>
<feature type="compositionally biased region" description="Polar residues" evidence="1">
    <location>
        <begin position="136"/>
        <end position="153"/>
    </location>
</feature>
<dbReference type="InterPro" id="IPR019606">
    <property type="entry name" value="GerMN"/>
</dbReference>
<dbReference type="InterPro" id="IPR025673">
    <property type="entry name" value="PCYCGC"/>
</dbReference>
<dbReference type="InterPro" id="IPR036249">
    <property type="entry name" value="Thioredoxin-like_sf"/>
</dbReference>
<accession>A0ABW9SWI2</accession>
<dbReference type="EMBL" id="WOAA01000002">
    <property type="protein sequence ID" value="MUG65192.1"/>
    <property type="molecule type" value="Genomic_DNA"/>
</dbReference>
<reference evidence="3 4" key="1">
    <citation type="submission" date="2019-11" db="EMBL/GenBank/DDBJ databases">
        <title>Draft genome sequences of five Paenibacillus species of dairy origin.</title>
        <authorList>
            <person name="Olajide A.M."/>
            <person name="Chen S."/>
            <person name="Lapointe G."/>
        </authorList>
    </citation>
    <scope>NUCLEOTIDE SEQUENCE [LARGE SCALE GENOMIC DNA]</scope>
    <source>
        <strain evidence="3 4">3CS1</strain>
    </source>
</reference>
<dbReference type="RefSeq" id="WP_155617528.1">
    <property type="nucleotide sequence ID" value="NZ_WOAA01000002.1"/>
</dbReference>
<dbReference type="Gene3D" id="3.40.30.10">
    <property type="entry name" value="Glutaredoxin"/>
    <property type="match status" value="1"/>
</dbReference>
<sequence>MNMRAPRKPLWITAAAILILLIVGASIWAVRSSQLSSSNEGDASGNVETLALFSLKGCGSCTDALVVMKQIEGEYPDYRYEYFSIIDDTEAVNRYGVTEHPSLIFLTGDDRELGRINKKFTPEDVASKLEEIRSAGGSQEAQAGHPSSGSVSTGEGDAAAPQAPVQLTLYALDSETHAFTPVTQYFHSKTNVRYPKVSALRMLAELSDKLPASLHSAIPEQVSFVEIRSDGSETIVELSEEFNAFAGSDEGTRAEQAIALTLHHFEDVDGVRIVTNSYRSDLIASRELTSLIGERNEFVAASSDVLERMTRTELYNAAVLHSHDLEFLPCYCGCGDAGHHSNRDCYFSRSDDGRLTPTLHAEFCQVCLDITHQYLDARDQGNSLPDIRRAIEDTYKGAVPTNTPTPLG</sequence>
<comment type="caution">
    <text evidence="3">The sequence shown here is derived from an EMBL/GenBank/DDBJ whole genome shotgun (WGS) entry which is preliminary data.</text>
</comment>
<dbReference type="Pfam" id="PF10646">
    <property type="entry name" value="Germane"/>
    <property type="match status" value="1"/>
</dbReference>
<dbReference type="SMART" id="SM00909">
    <property type="entry name" value="Germane"/>
    <property type="match status" value="1"/>
</dbReference>
<evidence type="ECO:0000256" key="1">
    <source>
        <dbReference type="SAM" id="MobiDB-lite"/>
    </source>
</evidence>
<dbReference type="Pfam" id="PF13798">
    <property type="entry name" value="PCYCGC"/>
    <property type="match status" value="1"/>
</dbReference>
<dbReference type="SUPFAM" id="SSF52833">
    <property type="entry name" value="Thioredoxin-like"/>
    <property type="match status" value="1"/>
</dbReference>
<dbReference type="Proteomes" id="UP000435177">
    <property type="component" value="Unassembled WGS sequence"/>
</dbReference>
<organism evidence="3 4">
    <name type="scientific">Paenibacillus campinasensis</name>
    <dbReference type="NCBI Taxonomy" id="66347"/>
    <lineage>
        <taxon>Bacteria</taxon>
        <taxon>Bacillati</taxon>
        <taxon>Bacillota</taxon>
        <taxon>Bacilli</taxon>
        <taxon>Bacillales</taxon>
        <taxon>Paenibacillaceae</taxon>
        <taxon>Paenibacillus</taxon>
    </lineage>
</organism>
<keyword evidence="4" id="KW-1185">Reference proteome</keyword>
<evidence type="ECO:0000313" key="3">
    <source>
        <dbReference type="EMBL" id="MUG65192.1"/>
    </source>
</evidence>
<feature type="region of interest" description="Disordered" evidence="1">
    <location>
        <begin position="133"/>
        <end position="158"/>
    </location>
</feature>
<proteinExistence type="predicted"/>
<evidence type="ECO:0000313" key="4">
    <source>
        <dbReference type="Proteomes" id="UP000435177"/>
    </source>
</evidence>
<protein>
    <recommendedName>
        <fullName evidence="2">GerMN domain-containing protein</fullName>
    </recommendedName>
</protein>
<gene>
    <name evidence="3" type="ORF">GNP94_04125</name>
</gene>